<evidence type="ECO:0000313" key="2">
    <source>
        <dbReference type="EMBL" id="PJE62359.1"/>
    </source>
</evidence>
<evidence type="ECO:0000313" key="3">
    <source>
        <dbReference type="Proteomes" id="UP000229554"/>
    </source>
</evidence>
<reference evidence="3" key="1">
    <citation type="submission" date="2017-09" db="EMBL/GenBank/DDBJ databases">
        <title>Depth-based differentiation of microbial function through sediment-hosted aquifers and enrichment of novel symbionts in the deep terrestrial subsurface.</title>
        <authorList>
            <person name="Probst A.J."/>
            <person name="Ladd B."/>
            <person name="Jarett J.K."/>
            <person name="Geller-Mcgrath D.E."/>
            <person name="Sieber C.M.K."/>
            <person name="Emerson J.B."/>
            <person name="Anantharaman K."/>
            <person name="Thomas B.C."/>
            <person name="Malmstrom R."/>
            <person name="Stieglmeier M."/>
            <person name="Klingl A."/>
            <person name="Woyke T."/>
            <person name="Ryan C.M."/>
            <person name="Banfield J.F."/>
        </authorList>
    </citation>
    <scope>NUCLEOTIDE SEQUENCE [LARGE SCALE GENOMIC DNA]</scope>
</reference>
<keyword evidence="1" id="KW-1133">Transmembrane helix</keyword>
<dbReference type="EMBL" id="PFED01000219">
    <property type="protein sequence ID" value="PJE62359.1"/>
    <property type="molecule type" value="Genomic_DNA"/>
</dbReference>
<dbReference type="Proteomes" id="UP000229554">
    <property type="component" value="Unassembled WGS sequence"/>
</dbReference>
<gene>
    <name evidence="2" type="ORF">COU88_05420</name>
</gene>
<dbReference type="AlphaFoldDB" id="A0A2M8KR32"/>
<accession>A0A2M8KR32</accession>
<feature type="transmembrane region" description="Helical" evidence="1">
    <location>
        <begin position="6"/>
        <end position="29"/>
    </location>
</feature>
<evidence type="ECO:0000256" key="1">
    <source>
        <dbReference type="SAM" id="Phobius"/>
    </source>
</evidence>
<protein>
    <recommendedName>
        <fullName evidence="4">Prepilin-type N-terminal cleavage/methylation domain-containing protein</fullName>
    </recommendedName>
</protein>
<name>A0A2M8KR32_9BACT</name>
<sequence>MNQHKSGFTIIEIIVFVALFSFSIVYIFSAMISTSNSMKQSQMRTIANHENGELVEWLLYNKNVLAYNGFVAEIWPAGDTQNAKTYCFNDVLDEYATWPNSEGTCSGFDLQNLFKREAVFTMADTVVINIVSSWSFMSAISSSSVQIYIADY</sequence>
<evidence type="ECO:0008006" key="4">
    <source>
        <dbReference type="Google" id="ProtNLM"/>
    </source>
</evidence>
<keyword evidence="1" id="KW-0812">Transmembrane</keyword>
<organism evidence="2 3">
    <name type="scientific">Candidatus Roizmanbacteria bacterium CG10_big_fil_rev_8_21_14_0_10_39_6</name>
    <dbReference type="NCBI Taxonomy" id="1974853"/>
    <lineage>
        <taxon>Bacteria</taxon>
        <taxon>Candidatus Roizmaniibacteriota</taxon>
    </lineage>
</organism>
<comment type="caution">
    <text evidence="2">The sequence shown here is derived from an EMBL/GenBank/DDBJ whole genome shotgun (WGS) entry which is preliminary data.</text>
</comment>
<proteinExistence type="predicted"/>
<keyword evidence="1" id="KW-0472">Membrane</keyword>